<reference evidence="2 3" key="1">
    <citation type="submission" date="2024-06" db="EMBL/GenBank/DDBJ databases">
        <title>Complete genome of Phlyctema vagabunda strain 19-DSS-EL-015.</title>
        <authorList>
            <person name="Fiorenzani C."/>
        </authorList>
    </citation>
    <scope>NUCLEOTIDE SEQUENCE [LARGE SCALE GENOMIC DNA]</scope>
    <source>
        <strain evidence="2 3">19-DSS-EL-015</strain>
    </source>
</reference>
<name>A0ABR4PEW7_9HELO</name>
<dbReference type="EMBL" id="JBFCZG010000005">
    <property type="protein sequence ID" value="KAL3421872.1"/>
    <property type="molecule type" value="Genomic_DNA"/>
</dbReference>
<feature type="region of interest" description="Disordered" evidence="1">
    <location>
        <begin position="119"/>
        <end position="138"/>
    </location>
</feature>
<dbReference type="Proteomes" id="UP001629113">
    <property type="component" value="Unassembled WGS sequence"/>
</dbReference>
<organism evidence="2 3">
    <name type="scientific">Phlyctema vagabunda</name>
    <dbReference type="NCBI Taxonomy" id="108571"/>
    <lineage>
        <taxon>Eukaryota</taxon>
        <taxon>Fungi</taxon>
        <taxon>Dikarya</taxon>
        <taxon>Ascomycota</taxon>
        <taxon>Pezizomycotina</taxon>
        <taxon>Leotiomycetes</taxon>
        <taxon>Helotiales</taxon>
        <taxon>Dermateaceae</taxon>
        <taxon>Phlyctema</taxon>
    </lineage>
</organism>
<feature type="compositionally biased region" description="Low complexity" evidence="1">
    <location>
        <begin position="1"/>
        <end position="32"/>
    </location>
</feature>
<protein>
    <submittedName>
        <fullName evidence="2">Uncharacterized protein</fullName>
    </submittedName>
</protein>
<evidence type="ECO:0000313" key="3">
    <source>
        <dbReference type="Proteomes" id="UP001629113"/>
    </source>
</evidence>
<proteinExistence type="predicted"/>
<accession>A0ABR4PEW7</accession>
<evidence type="ECO:0000256" key="1">
    <source>
        <dbReference type="SAM" id="MobiDB-lite"/>
    </source>
</evidence>
<gene>
    <name evidence="2" type="ORF">PVAG01_06028</name>
</gene>
<comment type="caution">
    <text evidence="2">The sequence shown here is derived from an EMBL/GenBank/DDBJ whole genome shotgun (WGS) entry which is preliminary data.</text>
</comment>
<evidence type="ECO:0000313" key="2">
    <source>
        <dbReference type="EMBL" id="KAL3421872.1"/>
    </source>
</evidence>
<feature type="compositionally biased region" description="Basic and acidic residues" evidence="1">
    <location>
        <begin position="119"/>
        <end position="131"/>
    </location>
</feature>
<sequence>MSSTTSTPTSRKSKAGSGVSKAGSSSLSARGGTPKYTARQQDAQARNKDPWDEYSSDSSDESPYTRAHSHTDSYEMIQRRREAAIILDSPELLMMSAQARGDSIPATRLFFMKQLCGYEDKPKEKPEERGTVPKAAKK</sequence>
<feature type="region of interest" description="Disordered" evidence="1">
    <location>
        <begin position="1"/>
        <end position="75"/>
    </location>
</feature>
<keyword evidence="3" id="KW-1185">Reference proteome</keyword>